<reference evidence="3" key="1">
    <citation type="journal article" date="2014" name="Nat. Commun.">
        <title>The rainbow trout genome provides novel insights into evolution after whole-genome duplication in vertebrates.</title>
        <authorList>
            <person name="Berthelot C."/>
            <person name="Brunet F."/>
            <person name="Chalopin D."/>
            <person name="Juanchich A."/>
            <person name="Bernard M."/>
            <person name="Noel B."/>
            <person name="Bento P."/>
            <person name="Da Silva C."/>
            <person name="Labadie K."/>
            <person name="Alberti A."/>
            <person name="Aury J.M."/>
            <person name="Louis A."/>
            <person name="Dehais P."/>
            <person name="Bardou P."/>
            <person name="Montfort J."/>
            <person name="Klopp C."/>
            <person name="Cabau C."/>
            <person name="Gaspin C."/>
            <person name="Thorgaard G.H."/>
            <person name="Boussaha M."/>
            <person name="Quillet E."/>
            <person name="Guyomard R."/>
            <person name="Galiana D."/>
            <person name="Bobe J."/>
            <person name="Volff J.N."/>
            <person name="Genet C."/>
            <person name="Wincker P."/>
            <person name="Jaillon O."/>
            <person name="Roest Crollius H."/>
            <person name="Guiguen Y."/>
        </authorList>
    </citation>
    <scope>NUCLEOTIDE SEQUENCE [LARGE SCALE GENOMIC DNA]</scope>
</reference>
<dbReference type="AlphaFoldDB" id="A0A060Y3B1"/>
<proteinExistence type="predicted"/>
<protein>
    <submittedName>
        <fullName evidence="3">Uncharacterized protein</fullName>
    </submittedName>
</protein>
<evidence type="ECO:0000313" key="3">
    <source>
        <dbReference type="EMBL" id="CDQ86007.1"/>
    </source>
</evidence>
<evidence type="ECO:0000313" key="4">
    <source>
        <dbReference type="Proteomes" id="UP000193380"/>
    </source>
</evidence>
<organism evidence="3 4">
    <name type="scientific">Oncorhynchus mykiss</name>
    <name type="common">Rainbow trout</name>
    <name type="synonym">Salmo gairdneri</name>
    <dbReference type="NCBI Taxonomy" id="8022"/>
    <lineage>
        <taxon>Eukaryota</taxon>
        <taxon>Metazoa</taxon>
        <taxon>Chordata</taxon>
        <taxon>Craniata</taxon>
        <taxon>Vertebrata</taxon>
        <taxon>Euteleostomi</taxon>
        <taxon>Actinopterygii</taxon>
        <taxon>Neopterygii</taxon>
        <taxon>Teleostei</taxon>
        <taxon>Protacanthopterygii</taxon>
        <taxon>Salmoniformes</taxon>
        <taxon>Salmonidae</taxon>
        <taxon>Salmoninae</taxon>
        <taxon>Oncorhynchus</taxon>
    </lineage>
</organism>
<keyword evidence="2" id="KW-1133">Transmembrane helix</keyword>
<gene>
    <name evidence="3" type="ORF">GSONMT00006265001</name>
</gene>
<dbReference type="EMBL" id="FR907063">
    <property type="protein sequence ID" value="CDQ86007.1"/>
    <property type="molecule type" value="Genomic_DNA"/>
</dbReference>
<evidence type="ECO:0000256" key="2">
    <source>
        <dbReference type="SAM" id="Phobius"/>
    </source>
</evidence>
<name>A0A060Y3B1_ONCMY</name>
<dbReference type="Proteomes" id="UP000193380">
    <property type="component" value="Unassembled WGS sequence"/>
</dbReference>
<feature type="compositionally biased region" description="Polar residues" evidence="1">
    <location>
        <begin position="137"/>
        <end position="160"/>
    </location>
</feature>
<dbReference type="STRING" id="8022.A0A060Y3B1"/>
<dbReference type="PaxDb" id="8022-A0A060Y3B1"/>
<feature type="region of interest" description="Disordered" evidence="1">
    <location>
        <begin position="124"/>
        <end position="225"/>
    </location>
</feature>
<sequence length="225" mass="23176">MQCSTVLPSSITAGSLCLSIHSLFYIYFYLIDTCISRGHCCSQSLASECSHDNSHGALCSNTHNSSGLTSCSCPRSPLQSCLLIGAGSQSATPIGAGSRSGSPGRVLTSTALSTLGSGAQRVLAGAGGRRSRIPRSQGCSRDSSPTRLSVAPSSISSIYNGASRGARGSRIPRPSMSQGCSREASRESSRDTSPVRSFTPLASRHYSRSTGALHTADALGAAGER</sequence>
<keyword evidence="2" id="KW-0472">Membrane</keyword>
<accession>A0A060Y3B1</accession>
<evidence type="ECO:0000256" key="1">
    <source>
        <dbReference type="SAM" id="MobiDB-lite"/>
    </source>
</evidence>
<reference evidence="3" key="2">
    <citation type="submission" date="2014-03" db="EMBL/GenBank/DDBJ databases">
        <authorList>
            <person name="Genoscope - CEA"/>
        </authorList>
    </citation>
    <scope>NUCLEOTIDE SEQUENCE</scope>
</reference>
<keyword evidence="2" id="KW-0812">Transmembrane</keyword>
<feature type="transmembrane region" description="Helical" evidence="2">
    <location>
        <begin position="12"/>
        <end position="31"/>
    </location>
</feature>